<dbReference type="RefSeq" id="WP_169930473.1">
    <property type="nucleotide sequence ID" value="NZ_PIPR01000001.1"/>
</dbReference>
<evidence type="ECO:0000313" key="2">
    <source>
        <dbReference type="EMBL" id="RUO41741.1"/>
    </source>
</evidence>
<accession>A0A7Z6ZUV3</accession>
<dbReference type="EMBL" id="PIPR01000001">
    <property type="protein sequence ID" value="RUO41741.1"/>
    <property type="molecule type" value="Genomic_DNA"/>
</dbReference>
<feature type="chain" id="PRO_5031000910" evidence="1">
    <location>
        <begin position="22"/>
        <end position="115"/>
    </location>
</feature>
<sequence length="115" mass="12633">MKTLTLLSVFAAALMSSVAVSAPIQTYQYEAPMQRYVYTYSLENQVETLAIDIANASSEIIADARIDTIIEANENVQAIGAEMQSTGLVALLISPIESAPDEARSWARDPFRRTY</sequence>
<comment type="caution">
    <text evidence="2">The sequence shown here is derived from an EMBL/GenBank/DDBJ whole genome shotgun (WGS) entry which is preliminary data.</text>
</comment>
<dbReference type="AlphaFoldDB" id="A0A7Z6ZUV3"/>
<evidence type="ECO:0000256" key="1">
    <source>
        <dbReference type="SAM" id="SignalP"/>
    </source>
</evidence>
<reference evidence="3" key="1">
    <citation type="journal article" date="2018" name="Front. Microbiol.">
        <title>Genome-Based Analysis Reveals the Taxonomy and Diversity of the Family Idiomarinaceae.</title>
        <authorList>
            <person name="Liu Y."/>
            <person name="Lai Q."/>
            <person name="Shao Z."/>
        </authorList>
    </citation>
    <scope>NUCLEOTIDE SEQUENCE [LARGE SCALE GENOMIC DNA]</scope>
    <source>
        <strain evidence="3">KYW314</strain>
    </source>
</reference>
<proteinExistence type="predicted"/>
<organism evidence="2 3">
    <name type="scientific">Pseudidiomarina aestuarii</name>
    <dbReference type="NCBI Taxonomy" id="624146"/>
    <lineage>
        <taxon>Bacteria</taxon>
        <taxon>Pseudomonadati</taxon>
        <taxon>Pseudomonadota</taxon>
        <taxon>Gammaproteobacteria</taxon>
        <taxon>Alteromonadales</taxon>
        <taxon>Idiomarinaceae</taxon>
        <taxon>Pseudidiomarina</taxon>
    </lineage>
</organism>
<feature type="signal peptide" evidence="1">
    <location>
        <begin position="1"/>
        <end position="21"/>
    </location>
</feature>
<keyword evidence="1" id="KW-0732">Signal</keyword>
<evidence type="ECO:0000313" key="3">
    <source>
        <dbReference type="Proteomes" id="UP000287766"/>
    </source>
</evidence>
<name>A0A7Z6ZUV3_9GAMM</name>
<keyword evidence="3" id="KW-1185">Reference proteome</keyword>
<protein>
    <submittedName>
        <fullName evidence="2">Uncharacterized protein</fullName>
    </submittedName>
</protein>
<dbReference type="Proteomes" id="UP000287766">
    <property type="component" value="Unassembled WGS sequence"/>
</dbReference>
<gene>
    <name evidence="2" type="ORF">CWE22_06175</name>
</gene>